<dbReference type="EnsemblMetazoa" id="CJA38876.1">
    <property type="protein sequence ID" value="CJA38876.1"/>
    <property type="gene ID" value="WBGene00214723"/>
</dbReference>
<name>A0A8R1ERC7_CAEJA</name>
<evidence type="ECO:0000313" key="2">
    <source>
        <dbReference type="Proteomes" id="UP000005237"/>
    </source>
</evidence>
<sequence length="107" mass="12073">MISRWKHQGQLIQRKYPGRSRQTSKVIGNISRAPSTDIQACVISAAEPTLSRRTIRRRLNQNGSFGKHRQYQCPTVKHGGGNVMVWGYFADGHLGPLRSIVGIIDRF</sequence>
<dbReference type="AlphaFoldDB" id="A0A8R1ERC7"/>
<reference evidence="1" key="2">
    <citation type="submission" date="2022-06" db="UniProtKB">
        <authorList>
            <consortium name="EnsemblMetazoa"/>
        </authorList>
    </citation>
    <scope>IDENTIFICATION</scope>
    <source>
        <strain evidence="1">DF5081</strain>
    </source>
</reference>
<evidence type="ECO:0008006" key="3">
    <source>
        <dbReference type="Google" id="ProtNLM"/>
    </source>
</evidence>
<protein>
    <recommendedName>
        <fullName evidence="3">Transposase Tc1-like domain-containing protein</fullName>
    </recommendedName>
</protein>
<organism evidence="1 2">
    <name type="scientific">Caenorhabditis japonica</name>
    <dbReference type="NCBI Taxonomy" id="281687"/>
    <lineage>
        <taxon>Eukaryota</taxon>
        <taxon>Metazoa</taxon>
        <taxon>Ecdysozoa</taxon>
        <taxon>Nematoda</taxon>
        <taxon>Chromadorea</taxon>
        <taxon>Rhabditida</taxon>
        <taxon>Rhabditina</taxon>
        <taxon>Rhabditomorpha</taxon>
        <taxon>Rhabditoidea</taxon>
        <taxon>Rhabditidae</taxon>
        <taxon>Peloderinae</taxon>
        <taxon>Caenorhabditis</taxon>
    </lineage>
</organism>
<reference evidence="2" key="1">
    <citation type="submission" date="2010-08" db="EMBL/GenBank/DDBJ databases">
        <authorList>
            <consortium name="Caenorhabditis japonica Sequencing Consortium"/>
            <person name="Wilson R.K."/>
        </authorList>
    </citation>
    <scope>NUCLEOTIDE SEQUENCE [LARGE SCALE GENOMIC DNA]</scope>
    <source>
        <strain evidence="2">DF5081</strain>
    </source>
</reference>
<keyword evidence="2" id="KW-1185">Reference proteome</keyword>
<dbReference type="Proteomes" id="UP000005237">
    <property type="component" value="Unassembled WGS sequence"/>
</dbReference>
<proteinExistence type="predicted"/>
<accession>A0A8R1ERC7</accession>
<evidence type="ECO:0000313" key="1">
    <source>
        <dbReference type="EnsemblMetazoa" id="CJA38876.1"/>
    </source>
</evidence>